<evidence type="ECO:0000256" key="3">
    <source>
        <dbReference type="ARBA" id="ARBA00022490"/>
    </source>
</evidence>
<comment type="caution">
    <text evidence="7">The sequence shown here is derived from an EMBL/GenBank/DDBJ whole genome shotgun (WGS) entry which is preliminary data.</text>
</comment>
<organism evidence="7 8">
    <name type="scientific">Winslowiella toletana</name>
    <dbReference type="NCBI Taxonomy" id="92490"/>
    <lineage>
        <taxon>Bacteria</taxon>
        <taxon>Pseudomonadati</taxon>
        <taxon>Pseudomonadota</taxon>
        <taxon>Gammaproteobacteria</taxon>
        <taxon>Enterobacterales</taxon>
        <taxon>Erwiniaceae</taxon>
        <taxon>Winslowiella</taxon>
    </lineage>
</organism>
<dbReference type="RefSeq" id="WP_017800049.1">
    <property type="nucleotide sequence ID" value="NZ_JAGGMQ010000001.1"/>
</dbReference>
<dbReference type="InterPro" id="IPR003713">
    <property type="entry name" value="FliS"/>
</dbReference>
<dbReference type="Proteomes" id="UP001195624">
    <property type="component" value="Unassembled WGS sequence"/>
</dbReference>
<evidence type="ECO:0000256" key="6">
    <source>
        <dbReference type="PIRNR" id="PIRNR039090"/>
    </source>
</evidence>
<dbReference type="EMBL" id="JAGGMQ010000001">
    <property type="protein sequence ID" value="MBP2167138.1"/>
    <property type="molecule type" value="Genomic_DNA"/>
</dbReference>
<comment type="similarity">
    <text evidence="2 6">Belongs to the FliS family.</text>
</comment>
<keyword evidence="5" id="KW-0143">Chaperone</keyword>
<dbReference type="Pfam" id="PF02561">
    <property type="entry name" value="FliS"/>
    <property type="match status" value="1"/>
</dbReference>
<dbReference type="NCBIfam" id="TIGR00208">
    <property type="entry name" value="fliS"/>
    <property type="match status" value="1"/>
</dbReference>
<reference evidence="8" key="2">
    <citation type="submission" date="2023-07" db="EMBL/GenBank/DDBJ databases">
        <title>Genome mining of underrepresented organisms for secondary metabolites.</title>
        <authorList>
            <person name="D'Agostino P.M."/>
        </authorList>
    </citation>
    <scope>NUCLEOTIDE SEQUENCE [LARGE SCALE GENOMIC DNA]</scope>
    <source>
        <strain evidence="8">WS4403</strain>
    </source>
</reference>
<name>A0ABS4P3A6_9GAMM</name>
<dbReference type="Gene3D" id="1.20.120.340">
    <property type="entry name" value="Flagellar protein FliS"/>
    <property type="match status" value="1"/>
</dbReference>
<keyword evidence="4 6" id="KW-1005">Bacterial flagellum biogenesis</keyword>
<dbReference type="PANTHER" id="PTHR34773:SF1">
    <property type="entry name" value="FLAGELLAR SECRETION CHAPERONE FLIS"/>
    <property type="match status" value="1"/>
</dbReference>
<evidence type="ECO:0000256" key="2">
    <source>
        <dbReference type="ARBA" id="ARBA00008787"/>
    </source>
</evidence>
<comment type="subcellular location">
    <subcellularLocation>
        <location evidence="1 6">Cytoplasm</location>
        <location evidence="1 6">Cytosol</location>
    </subcellularLocation>
</comment>
<evidence type="ECO:0000256" key="4">
    <source>
        <dbReference type="ARBA" id="ARBA00022795"/>
    </source>
</evidence>
<evidence type="ECO:0000256" key="1">
    <source>
        <dbReference type="ARBA" id="ARBA00004514"/>
    </source>
</evidence>
<accession>A0ABS4P3A6</accession>
<gene>
    <name evidence="7" type="ORF">J2125_000330</name>
</gene>
<dbReference type="SUPFAM" id="SSF101116">
    <property type="entry name" value="Flagellar export chaperone FliS"/>
    <property type="match status" value="1"/>
</dbReference>
<sequence length="136" mass="14956">MYKNSGAQLYQKVELESGVMEASQSQLLIMLFDGALSSLVRARLFMQDGQIDGKGNAISKAINIIQNGLQVGLINEAGDELADNLLALYDYMVRRLLHANLRNDISAIEEVEELLRGIADAWKEASTFPSPVQDVS</sequence>
<reference evidence="7 8" key="1">
    <citation type="submission" date="2021-03" db="EMBL/GenBank/DDBJ databases">
        <authorList>
            <person name="D'Agostino P."/>
            <person name="Huntemann M."/>
            <person name="Clum A."/>
            <person name="Spunde A."/>
            <person name="Palaniappan K."/>
            <person name="Ritter S."/>
            <person name="Mikhailova N."/>
            <person name="Chen I.-M."/>
            <person name="Stamatis D."/>
            <person name="Reddy T."/>
            <person name="O'Malley R."/>
            <person name="Daum C."/>
            <person name="Shapiro N."/>
            <person name="Ivanova N."/>
            <person name="Kyrpides N."/>
            <person name="Woyke T."/>
        </authorList>
    </citation>
    <scope>NUCLEOTIDE SEQUENCE [LARGE SCALE GENOMIC DNA]</scope>
    <source>
        <strain evidence="7 8">WS4403</strain>
    </source>
</reference>
<keyword evidence="7" id="KW-0966">Cell projection</keyword>
<keyword evidence="7" id="KW-0282">Flagellum</keyword>
<keyword evidence="3 6" id="KW-0963">Cytoplasm</keyword>
<dbReference type="PANTHER" id="PTHR34773">
    <property type="entry name" value="FLAGELLAR SECRETION CHAPERONE FLIS"/>
    <property type="match status" value="1"/>
</dbReference>
<proteinExistence type="inferred from homology"/>
<dbReference type="InterPro" id="IPR036584">
    <property type="entry name" value="FliS_sf"/>
</dbReference>
<dbReference type="CDD" id="cd16098">
    <property type="entry name" value="FliS"/>
    <property type="match status" value="1"/>
</dbReference>
<keyword evidence="8" id="KW-1185">Reference proteome</keyword>
<evidence type="ECO:0000256" key="5">
    <source>
        <dbReference type="ARBA" id="ARBA00023186"/>
    </source>
</evidence>
<protein>
    <recommendedName>
        <fullName evidence="6">Flagellar secretion chaperone FliS</fullName>
    </recommendedName>
</protein>
<evidence type="ECO:0000313" key="8">
    <source>
        <dbReference type="Proteomes" id="UP001195624"/>
    </source>
</evidence>
<evidence type="ECO:0000313" key="7">
    <source>
        <dbReference type="EMBL" id="MBP2167138.1"/>
    </source>
</evidence>
<dbReference type="PIRSF" id="PIRSF039090">
    <property type="entry name" value="Flis"/>
    <property type="match status" value="1"/>
</dbReference>
<keyword evidence="7" id="KW-0969">Cilium</keyword>